<proteinExistence type="predicted"/>
<dbReference type="GO" id="GO:0005829">
    <property type="term" value="C:cytosol"/>
    <property type="evidence" value="ECO:0007669"/>
    <property type="project" value="TreeGrafter"/>
</dbReference>
<dbReference type="GO" id="GO:0005776">
    <property type="term" value="C:autophagosome"/>
    <property type="evidence" value="ECO:0007669"/>
    <property type="project" value="TreeGrafter"/>
</dbReference>
<dbReference type="GO" id="GO:0000407">
    <property type="term" value="C:phagophore assembly site"/>
    <property type="evidence" value="ECO:0007669"/>
    <property type="project" value="TreeGrafter"/>
</dbReference>
<dbReference type="GO" id="GO:0010506">
    <property type="term" value="P:regulation of autophagy"/>
    <property type="evidence" value="ECO:0007669"/>
    <property type="project" value="InterPro"/>
</dbReference>
<evidence type="ECO:0000313" key="7">
    <source>
        <dbReference type="Proteomes" id="UP000265618"/>
    </source>
</evidence>
<name>A0A9K3D7G0_9EUKA</name>
<feature type="non-terminal residue" evidence="6">
    <location>
        <position position="1"/>
    </location>
</feature>
<reference evidence="6 7" key="1">
    <citation type="journal article" date="2018" name="PLoS ONE">
        <title>The draft genome of Kipferlia bialata reveals reductive genome evolution in fornicate parasites.</title>
        <authorList>
            <person name="Tanifuji G."/>
            <person name="Takabayashi S."/>
            <person name="Kume K."/>
            <person name="Takagi M."/>
            <person name="Nakayama T."/>
            <person name="Kamikawa R."/>
            <person name="Inagaki Y."/>
            <person name="Hashimoto T."/>
        </authorList>
    </citation>
    <scope>NUCLEOTIDE SEQUENCE [LARGE SCALE GENOMIC DNA]</scope>
    <source>
        <strain evidence="6">NY0173</strain>
    </source>
</reference>
<keyword evidence="3" id="KW-0418">Kinase</keyword>
<dbReference type="PANTHER" id="PTHR24348">
    <property type="entry name" value="SERINE/THREONINE-PROTEIN KINASE UNC-51-RELATED"/>
    <property type="match status" value="1"/>
</dbReference>
<feature type="domain" description="Protein kinase" evidence="5">
    <location>
        <begin position="1"/>
        <end position="152"/>
    </location>
</feature>
<evidence type="ECO:0000256" key="2">
    <source>
        <dbReference type="ARBA" id="ARBA00022741"/>
    </source>
</evidence>
<dbReference type="OrthoDB" id="2105994at2759"/>
<dbReference type="InterPro" id="IPR011009">
    <property type="entry name" value="Kinase-like_dom_sf"/>
</dbReference>
<evidence type="ECO:0000256" key="3">
    <source>
        <dbReference type="ARBA" id="ARBA00022777"/>
    </source>
</evidence>
<accession>A0A9K3D7G0</accession>
<dbReference type="GO" id="GO:0004674">
    <property type="term" value="F:protein serine/threonine kinase activity"/>
    <property type="evidence" value="ECO:0007669"/>
    <property type="project" value="InterPro"/>
</dbReference>
<dbReference type="SUPFAM" id="SSF56112">
    <property type="entry name" value="Protein kinase-like (PK-like)"/>
    <property type="match status" value="1"/>
</dbReference>
<evidence type="ECO:0000313" key="6">
    <source>
        <dbReference type="EMBL" id="GIQ90588.1"/>
    </source>
</evidence>
<evidence type="ECO:0000256" key="4">
    <source>
        <dbReference type="ARBA" id="ARBA00022840"/>
    </source>
</evidence>
<sequence length="152" mass="16850">MHQISRGLQVLSQQRIIHRDLKPHNIILDLSGPVPVVKIVGLSCCYVLGEDAACHEPGIGNPLHRAPECYARDQHYPNGSEGPDGRPQYGTAADVFATGLIFNQMVKGDWVLRHVRTMQGLWEMHQRGNFDTLTNVDTGIEGLAEIINSMVQ</sequence>
<dbReference type="Proteomes" id="UP000265618">
    <property type="component" value="Unassembled WGS sequence"/>
</dbReference>
<protein>
    <recommendedName>
        <fullName evidence="5">Protein kinase domain-containing protein</fullName>
    </recommendedName>
</protein>
<evidence type="ECO:0000259" key="5">
    <source>
        <dbReference type="PROSITE" id="PS50011"/>
    </source>
</evidence>
<dbReference type="PROSITE" id="PS00108">
    <property type="entry name" value="PROTEIN_KINASE_ST"/>
    <property type="match status" value="1"/>
</dbReference>
<dbReference type="InterPro" id="IPR000719">
    <property type="entry name" value="Prot_kinase_dom"/>
</dbReference>
<dbReference type="Gene3D" id="1.10.510.10">
    <property type="entry name" value="Transferase(Phosphotransferase) domain 1"/>
    <property type="match status" value="1"/>
</dbReference>
<gene>
    <name evidence="6" type="ORF">KIPB_013436</name>
</gene>
<dbReference type="Pfam" id="PF00069">
    <property type="entry name" value="Pkinase"/>
    <property type="match status" value="1"/>
</dbReference>
<keyword evidence="2" id="KW-0547">Nucleotide-binding</keyword>
<evidence type="ECO:0000256" key="1">
    <source>
        <dbReference type="ARBA" id="ARBA00022679"/>
    </source>
</evidence>
<dbReference type="GO" id="GO:0000045">
    <property type="term" value="P:autophagosome assembly"/>
    <property type="evidence" value="ECO:0007669"/>
    <property type="project" value="TreeGrafter"/>
</dbReference>
<comment type="caution">
    <text evidence="6">The sequence shown here is derived from an EMBL/GenBank/DDBJ whole genome shotgun (WGS) entry which is preliminary data.</text>
</comment>
<dbReference type="InterPro" id="IPR045269">
    <property type="entry name" value="Atg1-like"/>
</dbReference>
<dbReference type="EMBL" id="BDIP01006377">
    <property type="protein sequence ID" value="GIQ90588.1"/>
    <property type="molecule type" value="Genomic_DNA"/>
</dbReference>
<organism evidence="6 7">
    <name type="scientific">Kipferlia bialata</name>
    <dbReference type="NCBI Taxonomy" id="797122"/>
    <lineage>
        <taxon>Eukaryota</taxon>
        <taxon>Metamonada</taxon>
        <taxon>Carpediemonas-like organisms</taxon>
        <taxon>Kipferlia</taxon>
    </lineage>
</organism>
<keyword evidence="4" id="KW-0067">ATP-binding</keyword>
<dbReference type="PANTHER" id="PTHR24348:SF22">
    <property type="entry name" value="NON-SPECIFIC SERINE_THREONINE PROTEIN KINASE"/>
    <property type="match status" value="1"/>
</dbReference>
<keyword evidence="7" id="KW-1185">Reference proteome</keyword>
<dbReference type="AlphaFoldDB" id="A0A9K3D7G0"/>
<dbReference type="PROSITE" id="PS50011">
    <property type="entry name" value="PROTEIN_KINASE_DOM"/>
    <property type="match status" value="1"/>
</dbReference>
<dbReference type="GO" id="GO:0016020">
    <property type="term" value="C:membrane"/>
    <property type="evidence" value="ECO:0007669"/>
    <property type="project" value="TreeGrafter"/>
</dbReference>
<dbReference type="InterPro" id="IPR008271">
    <property type="entry name" value="Ser/Thr_kinase_AS"/>
</dbReference>
<keyword evidence="1" id="KW-0808">Transferase</keyword>
<dbReference type="GO" id="GO:0005524">
    <property type="term" value="F:ATP binding"/>
    <property type="evidence" value="ECO:0007669"/>
    <property type="project" value="UniProtKB-KW"/>
</dbReference>